<proteinExistence type="predicted"/>
<sequence length="281" mass="32145">MTPMEESWTNWLCEMDPDDYGFINQSSINADTVSSFESNLKKPSKLLKTDSSSTCSYNISFENENPPPIRVEPALKPKSKTMNSKNERKRVNIQESNKKNSSFSKSSTHHIPDHIIAERKRRQKISQQFIALSALIPNLKKIDKASVLCDAIKYVKDLKEQVKLLEEQNKKKSVESMVDEDIPHTSSYNEKSKTNMLLPEVKTRLSGKNVVIRILYEKDKTVMVNVYREIEKLHLSVINASSFSFGSSLLAITIIAKMEYELKMSMQKLAKKLRLGLVQLK</sequence>
<dbReference type="InterPro" id="IPR036638">
    <property type="entry name" value="HLH_DNA-bd_sf"/>
</dbReference>
<dbReference type="Pfam" id="PF00010">
    <property type="entry name" value="HLH"/>
    <property type="match status" value="1"/>
</dbReference>
<comment type="caution">
    <text evidence="7">The sequence shown here is derived from an EMBL/GenBank/DDBJ whole genome shotgun (WGS) entry which is preliminary data.</text>
</comment>
<keyword evidence="4" id="KW-0539">Nucleus</keyword>
<dbReference type="SMART" id="SM00353">
    <property type="entry name" value="HLH"/>
    <property type="match status" value="1"/>
</dbReference>
<dbReference type="InterPro" id="IPR052610">
    <property type="entry name" value="bHLH_transcription_regulator"/>
</dbReference>
<dbReference type="GO" id="GO:0005634">
    <property type="term" value="C:nucleus"/>
    <property type="evidence" value="ECO:0007669"/>
    <property type="project" value="UniProtKB-SubCell"/>
</dbReference>
<dbReference type="InterPro" id="IPR054502">
    <property type="entry name" value="bHLH-TF_ACT-like_plant"/>
</dbReference>
<dbReference type="PROSITE" id="PS50888">
    <property type="entry name" value="BHLH"/>
    <property type="match status" value="1"/>
</dbReference>
<dbReference type="AlphaFoldDB" id="A0A9D5ASL2"/>
<evidence type="ECO:0000313" key="7">
    <source>
        <dbReference type="EMBL" id="KAI5417831.1"/>
    </source>
</evidence>
<comment type="subcellular location">
    <subcellularLocation>
        <location evidence="1">Nucleus</location>
    </subcellularLocation>
</comment>
<feature type="compositionally biased region" description="Basic and acidic residues" evidence="5">
    <location>
        <begin position="85"/>
        <end position="98"/>
    </location>
</feature>
<evidence type="ECO:0000256" key="1">
    <source>
        <dbReference type="ARBA" id="ARBA00004123"/>
    </source>
</evidence>
<organism evidence="7 8">
    <name type="scientific">Pisum sativum</name>
    <name type="common">Garden pea</name>
    <name type="synonym">Lathyrus oleraceus</name>
    <dbReference type="NCBI Taxonomy" id="3888"/>
    <lineage>
        <taxon>Eukaryota</taxon>
        <taxon>Viridiplantae</taxon>
        <taxon>Streptophyta</taxon>
        <taxon>Embryophyta</taxon>
        <taxon>Tracheophyta</taxon>
        <taxon>Spermatophyta</taxon>
        <taxon>Magnoliopsida</taxon>
        <taxon>eudicotyledons</taxon>
        <taxon>Gunneridae</taxon>
        <taxon>Pentapetalae</taxon>
        <taxon>rosids</taxon>
        <taxon>fabids</taxon>
        <taxon>Fabales</taxon>
        <taxon>Fabaceae</taxon>
        <taxon>Papilionoideae</taxon>
        <taxon>50 kb inversion clade</taxon>
        <taxon>NPAAA clade</taxon>
        <taxon>Hologalegina</taxon>
        <taxon>IRL clade</taxon>
        <taxon>Fabeae</taxon>
        <taxon>Lathyrus</taxon>
    </lineage>
</organism>
<name>A0A9D5ASL2_PEA</name>
<dbReference type="Gene3D" id="4.10.280.10">
    <property type="entry name" value="Helix-loop-helix DNA-binding domain"/>
    <property type="match status" value="1"/>
</dbReference>
<gene>
    <name evidence="7" type="ORF">KIW84_042448</name>
</gene>
<reference evidence="7 8" key="1">
    <citation type="journal article" date="2022" name="Nat. Genet.">
        <title>Improved pea reference genome and pan-genome highlight genomic features and evolutionary characteristics.</title>
        <authorList>
            <person name="Yang T."/>
            <person name="Liu R."/>
            <person name="Luo Y."/>
            <person name="Hu S."/>
            <person name="Wang D."/>
            <person name="Wang C."/>
            <person name="Pandey M.K."/>
            <person name="Ge S."/>
            <person name="Xu Q."/>
            <person name="Li N."/>
            <person name="Li G."/>
            <person name="Huang Y."/>
            <person name="Saxena R.K."/>
            <person name="Ji Y."/>
            <person name="Li M."/>
            <person name="Yan X."/>
            <person name="He Y."/>
            <person name="Liu Y."/>
            <person name="Wang X."/>
            <person name="Xiang C."/>
            <person name="Varshney R.K."/>
            <person name="Ding H."/>
            <person name="Gao S."/>
            <person name="Zong X."/>
        </authorList>
    </citation>
    <scope>NUCLEOTIDE SEQUENCE [LARGE SCALE GENOMIC DNA]</scope>
    <source>
        <strain evidence="7 8">cv. Zhongwan 6</strain>
    </source>
</reference>
<evidence type="ECO:0000256" key="5">
    <source>
        <dbReference type="SAM" id="MobiDB-lite"/>
    </source>
</evidence>
<feature type="region of interest" description="Disordered" evidence="5">
    <location>
        <begin position="59"/>
        <end position="112"/>
    </location>
</feature>
<evidence type="ECO:0000256" key="2">
    <source>
        <dbReference type="ARBA" id="ARBA00023015"/>
    </source>
</evidence>
<dbReference type="GO" id="GO:0046983">
    <property type="term" value="F:protein dimerization activity"/>
    <property type="evidence" value="ECO:0007669"/>
    <property type="project" value="InterPro"/>
</dbReference>
<dbReference type="Pfam" id="PF22754">
    <property type="entry name" value="bHLH-TF_ACT-like_plant"/>
    <property type="match status" value="1"/>
</dbReference>
<evidence type="ECO:0000259" key="6">
    <source>
        <dbReference type="PROSITE" id="PS50888"/>
    </source>
</evidence>
<dbReference type="PANTHER" id="PTHR45959">
    <property type="entry name" value="BHLH TRANSCRIPTION FACTOR"/>
    <property type="match status" value="1"/>
</dbReference>
<evidence type="ECO:0000313" key="8">
    <source>
        <dbReference type="Proteomes" id="UP001058974"/>
    </source>
</evidence>
<dbReference type="Gramene" id="Psat04G0244800-T1">
    <property type="protein sequence ID" value="KAI5417831.1"/>
    <property type="gene ID" value="KIW84_042448"/>
</dbReference>
<dbReference type="SUPFAM" id="SSF47459">
    <property type="entry name" value="HLH, helix-loop-helix DNA-binding domain"/>
    <property type="match status" value="1"/>
</dbReference>
<protein>
    <recommendedName>
        <fullName evidence="6">BHLH domain-containing protein</fullName>
    </recommendedName>
</protein>
<keyword evidence="2" id="KW-0805">Transcription regulation</keyword>
<dbReference type="InterPro" id="IPR011598">
    <property type="entry name" value="bHLH_dom"/>
</dbReference>
<dbReference type="GO" id="GO:0080090">
    <property type="term" value="P:regulation of primary metabolic process"/>
    <property type="evidence" value="ECO:0007669"/>
    <property type="project" value="UniProtKB-ARBA"/>
</dbReference>
<feature type="domain" description="BHLH" evidence="6">
    <location>
        <begin position="109"/>
        <end position="158"/>
    </location>
</feature>
<evidence type="ECO:0000256" key="3">
    <source>
        <dbReference type="ARBA" id="ARBA00023163"/>
    </source>
</evidence>
<keyword evidence="8" id="KW-1185">Reference proteome</keyword>
<dbReference type="EMBL" id="JAMSHJ010000004">
    <property type="protein sequence ID" value="KAI5417831.1"/>
    <property type="molecule type" value="Genomic_DNA"/>
</dbReference>
<dbReference type="PANTHER" id="PTHR45959:SF25">
    <property type="entry name" value="BASIC HELIX LOOP HELIX (BHLH) DNA-BINDING FAMILY PROTEIN"/>
    <property type="match status" value="1"/>
</dbReference>
<accession>A0A9D5ASL2</accession>
<dbReference type="OrthoDB" id="690068at2759"/>
<keyword evidence="3" id="KW-0804">Transcription</keyword>
<evidence type="ECO:0000256" key="4">
    <source>
        <dbReference type="ARBA" id="ARBA00023242"/>
    </source>
</evidence>
<dbReference type="Proteomes" id="UP001058974">
    <property type="component" value="Chromosome 4"/>
</dbReference>